<gene>
    <name evidence="8" type="ORF">CFN78_17050</name>
</gene>
<evidence type="ECO:0000259" key="7">
    <source>
        <dbReference type="PROSITE" id="PS50893"/>
    </source>
</evidence>
<keyword evidence="9" id="KW-1185">Reference proteome</keyword>
<comment type="subcellular location">
    <subcellularLocation>
        <location evidence="1">Cell membrane</location>
        <topology evidence="1">Peripheral membrane protein</topology>
    </subcellularLocation>
</comment>
<keyword evidence="5" id="KW-0046">Antibiotic resistance</keyword>
<sequence>MTVHTADADGRSGPAATSGSPSTDGPVIDVNDLRMRYGTNDVLNGVSFTARRGEILALLGPNGAGKTTTIEILEGFRMRSAGEARVLGTDPAQGGEEWRAGLGVVLQSWRDHAKWRVRELLHHLGTFYTPYATEQSPRPWDADELVAAVGLTAHANKKVMSLSGGQRRRLDVAIGIVGRPEVLFLDEPTVGFDPEARREFHDLVHRLADERTTILLTTHDLDEAEKLADRILILAGGRIIADGSADELSRKMSTGAEVRWARDGQRFVHTTTEATPFVRELFAQHGDGIEDLEVRRASLEDTYMAMVQQHEAGDTEAAAREFEEVGG</sequence>
<evidence type="ECO:0000313" key="9">
    <source>
        <dbReference type="Proteomes" id="UP000242444"/>
    </source>
</evidence>
<dbReference type="InterPro" id="IPR017871">
    <property type="entry name" value="ABC_transporter-like_CS"/>
</dbReference>
<dbReference type="GO" id="GO:0005886">
    <property type="term" value="C:plasma membrane"/>
    <property type="evidence" value="ECO:0007669"/>
    <property type="project" value="UniProtKB-SubCell"/>
</dbReference>
<feature type="compositionally biased region" description="Basic and acidic residues" evidence="6">
    <location>
        <begin position="1"/>
        <end position="10"/>
    </location>
</feature>
<name>A0A263D3D0_9PSEU</name>
<dbReference type="GO" id="GO:0005524">
    <property type="term" value="F:ATP binding"/>
    <property type="evidence" value="ECO:0007669"/>
    <property type="project" value="UniProtKB-KW"/>
</dbReference>
<evidence type="ECO:0000313" key="8">
    <source>
        <dbReference type="EMBL" id="OZM71865.1"/>
    </source>
</evidence>
<proteinExistence type="predicted"/>
<dbReference type="PROSITE" id="PS50893">
    <property type="entry name" value="ABC_TRANSPORTER_2"/>
    <property type="match status" value="1"/>
</dbReference>
<reference evidence="8 9" key="1">
    <citation type="submission" date="2017-07" db="EMBL/GenBank/DDBJ databases">
        <title>Amycolatopsis antarcticus sp. nov., isolated from the surface of an Antarcticus brown macroalga.</title>
        <authorList>
            <person name="Wang J."/>
            <person name="Leiva S."/>
            <person name="Huang J."/>
            <person name="Huang Y."/>
        </authorList>
    </citation>
    <scope>NUCLEOTIDE SEQUENCE [LARGE SCALE GENOMIC DNA]</scope>
    <source>
        <strain evidence="8 9">AU-G6</strain>
    </source>
</reference>
<comment type="caution">
    <text evidence="8">The sequence shown here is derived from an EMBL/GenBank/DDBJ whole genome shotgun (WGS) entry which is preliminary data.</text>
</comment>
<dbReference type="Pfam" id="PF00005">
    <property type="entry name" value="ABC_tran"/>
    <property type="match status" value="1"/>
</dbReference>
<dbReference type="SUPFAM" id="SSF52540">
    <property type="entry name" value="P-loop containing nucleoside triphosphate hydrolases"/>
    <property type="match status" value="1"/>
</dbReference>
<evidence type="ECO:0000256" key="4">
    <source>
        <dbReference type="ARBA" id="ARBA00022840"/>
    </source>
</evidence>
<evidence type="ECO:0000256" key="5">
    <source>
        <dbReference type="ARBA" id="ARBA00023251"/>
    </source>
</evidence>
<dbReference type="InParanoid" id="A0A263D3D0"/>
<dbReference type="InterPro" id="IPR027417">
    <property type="entry name" value="P-loop_NTPase"/>
</dbReference>
<dbReference type="PANTHER" id="PTHR42711:SF17">
    <property type="entry name" value="ABC TRANSPORTER ATP-BINDING PROTEIN"/>
    <property type="match status" value="1"/>
</dbReference>
<dbReference type="InterPro" id="IPR050763">
    <property type="entry name" value="ABC_transporter_ATP-binding"/>
</dbReference>
<dbReference type="PROSITE" id="PS00211">
    <property type="entry name" value="ABC_TRANSPORTER_1"/>
    <property type="match status" value="1"/>
</dbReference>
<dbReference type="CDD" id="cd03230">
    <property type="entry name" value="ABC_DR_subfamily_A"/>
    <property type="match status" value="1"/>
</dbReference>
<dbReference type="PANTHER" id="PTHR42711">
    <property type="entry name" value="ABC TRANSPORTER ATP-BINDING PROTEIN"/>
    <property type="match status" value="1"/>
</dbReference>
<dbReference type="Proteomes" id="UP000242444">
    <property type="component" value="Unassembled WGS sequence"/>
</dbReference>
<evidence type="ECO:0000256" key="6">
    <source>
        <dbReference type="SAM" id="MobiDB-lite"/>
    </source>
</evidence>
<evidence type="ECO:0000256" key="2">
    <source>
        <dbReference type="ARBA" id="ARBA00022448"/>
    </source>
</evidence>
<feature type="domain" description="ABC transporter" evidence="7">
    <location>
        <begin position="28"/>
        <end position="261"/>
    </location>
</feature>
<dbReference type="SMART" id="SM00382">
    <property type="entry name" value="AAA"/>
    <property type="match status" value="1"/>
</dbReference>
<dbReference type="GO" id="GO:0046677">
    <property type="term" value="P:response to antibiotic"/>
    <property type="evidence" value="ECO:0007669"/>
    <property type="project" value="UniProtKB-KW"/>
</dbReference>
<keyword evidence="4 8" id="KW-0067">ATP-binding</keyword>
<keyword evidence="3" id="KW-0547">Nucleotide-binding</keyword>
<evidence type="ECO:0000256" key="3">
    <source>
        <dbReference type="ARBA" id="ARBA00022741"/>
    </source>
</evidence>
<dbReference type="Gene3D" id="3.40.50.300">
    <property type="entry name" value="P-loop containing nucleotide triphosphate hydrolases"/>
    <property type="match status" value="1"/>
</dbReference>
<dbReference type="OrthoDB" id="9804819at2"/>
<protein>
    <submittedName>
        <fullName evidence="8">Multidrug ABC transporter ATP-binding protein</fullName>
    </submittedName>
</protein>
<feature type="region of interest" description="Disordered" evidence="6">
    <location>
        <begin position="1"/>
        <end position="29"/>
    </location>
</feature>
<accession>A0A263D3D0</accession>
<evidence type="ECO:0000256" key="1">
    <source>
        <dbReference type="ARBA" id="ARBA00004202"/>
    </source>
</evidence>
<dbReference type="InterPro" id="IPR003439">
    <property type="entry name" value="ABC_transporter-like_ATP-bd"/>
</dbReference>
<dbReference type="InterPro" id="IPR003593">
    <property type="entry name" value="AAA+_ATPase"/>
</dbReference>
<dbReference type="GO" id="GO:0016887">
    <property type="term" value="F:ATP hydrolysis activity"/>
    <property type="evidence" value="ECO:0007669"/>
    <property type="project" value="InterPro"/>
</dbReference>
<keyword evidence="2" id="KW-0813">Transport</keyword>
<dbReference type="AlphaFoldDB" id="A0A263D3D0"/>
<organism evidence="8 9">
    <name type="scientific">Amycolatopsis antarctica</name>
    <dbReference type="NCBI Taxonomy" id="1854586"/>
    <lineage>
        <taxon>Bacteria</taxon>
        <taxon>Bacillati</taxon>
        <taxon>Actinomycetota</taxon>
        <taxon>Actinomycetes</taxon>
        <taxon>Pseudonocardiales</taxon>
        <taxon>Pseudonocardiaceae</taxon>
        <taxon>Amycolatopsis</taxon>
    </lineage>
</organism>
<dbReference type="EMBL" id="NKYE01000010">
    <property type="protein sequence ID" value="OZM71865.1"/>
    <property type="molecule type" value="Genomic_DNA"/>
</dbReference>